<dbReference type="EMBL" id="JBANQN010000009">
    <property type="protein sequence ID" value="KAK6780622.1"/>
    <property type="molecule type" value="Genomic_DNA"/>
</dbReference>
<organism evidence="2 3">
    <name type="scientific">Solanum bulbocastanum</name>
    <name type="common">Wild potato</name>
    <dbReference type="NCBI Taxonomy" id="147425"/>
    <lineage>
        <taxon>Eukaryota</taxon>
        <taxon>Viridiplantae</taxon>
        <taxon>Streptophyta</taxon>
        <taxon>Embryophyta</taxon>
        <taxon>Tracheophyta</taxon>
        <taxon>Spermatophyta</taxon>
        <taxon>Magnoliopsida</taxon>
        <taxon>eudicotyledons</taxon>
        <taxon>Gunneridae</taxon>
        <taxon>Pentapetalae</taxon>
        <taxon>asterids</taxon>
        <taxon>lamiids</taxon>
        <taxon>Solanales</taxon>
        <taxon>Solanaceae</taxon>
        <taxon>Solanoideae</taxon>
        <taxon>Solaneae</taxon>
        <taxon>Solanum</taxon>
    </lineage>
</organism>
<reference evidence="2 3" key="1">
    <citation type="submission" date="2024-02" db="EMBL/GenBank/DDBJ databases">
        <title>de novo genome assembly of Solanum bulbocastanum strain 11H21.</title>
        <authorList>
            <person name="Hosaka A.J."/>
        </authorList>
    </citation>
    <scope>NUCLEOTIDE SEQUENCE [LARGE SCALE GENOMIC DNA]</scope>
    <source>
        <tissue evidence="2">Young leaves</tissue>
    </source>
</reference>
<gene>
    <name evidence="2" type="ORF">RDI58_022806</name>
</gene>
<sequence>MKSQMLLFIVLISITSNEAARIINDINEKEVDFSKEGKYLLLQSLQWRPVRSPTPNPGTNVPNQITSQVTQRNFAGRKELAPPPPYNDYSQIKIAFGLATN</sequence>
<keyword evidence="3" id="KW-1185">Reference proteome</keyword>
<evidence type="ECO:0000313" key="3">
    <source>
        <dbReference type="Proteomes" id="UP001371456"/>
    </source>
</evidence>
<comment type="caution">
    <text evidence="2">The sequence shown here is derived from an EMBL/GenBank/DDBJ whole genome shotgun (WGS) entry which is preliminary data.</text>
</comment>
<accession>A0AAN8T8J7</accession>
<dbReference type="AlphaFoldDB" id="A0AAN8T8J7"/>
<evidence type="ECO:0000313" key="2">
    <source>
        <dbReference type="EMBL" id="KAK6780622.1"/>
    </source>
</evidence>
<dbReference type="PANTHER" id="PTHR33592">
    <property type="entry name" value="TRANSMEMBRANE PROTEIN"/>
    <property type="match status" value="1"/>
</dbReference>
<dbReference type="PANTHER" id="PTHR33592:SF3">
    <property type="entry name" value="TRANSMEMBRANE PROTEIN"/>
    <property type="match status" value="1"/>
</dbReference>
<name>A0AAN8T8J7_SOLBU</name>
<feature type="signal peptide" evidence="1">
    <location>
        <begin position="1"/>
        <end position="19"/>
    </location>
</feature>
<evidence type="ECO:0000256" key="1">
    <source>
        <dbReference type="SAM" id="SignalP"/>
    </source>
</evidence>
<feature type="chain" id="PRO_5042952638" evidence="1">
    <location>
        <begin position="20"/>
        <end position="101"/>
    </location>
</feature>
<keyword evidence="1" id="KW-0732">Signal</keyword>
<dbReference type="Proteomes" id="UP001371456">
    <property type="component" value="Unassembled WGS sequence"/>
</dbReference>
<proteinExistence type="predicted"/>
<protein>
    <submittedName>
        <fullName evidence="2">Uncharacterized protein</fullName>
    </submittedName>
</protein>